<keyword evidence="13" id="KW-0539">Nucleus</keyword>
<evidence type="ECO:0000256" key="11">
    <source>
        <dbReference type="ARBA" id="ARBA00023125"/>
    </source>
</evidence>
<dbReference type="InterPro" id="IPR036236">
    <property type="entry name" value="Znf_C2H2_sf"/>
</dbReference>
<evidence type="ECO:0000256" key="8">
    <source>
        <dbReference type="ARBA" id="ARBA00022843"/>
    </source>
</evidence>
<evidence type="ECO:0000256" key="5">
    <source>
        <dbReference type="ARBA" id="ARBA00022737"/>
    </source>
</evidence>
<dbReference type="PROSITE" id="PS00028">
    <property type="entry name" value="ZINC_FINGER_C2H2_1"/>
    <property type="match status" value="1"/>
</dbReference>
<keyword evidence="7" id="KW-0862">Zinc</keyword>
<comment type="subcellular location">
    <subcellularLocation>
        <location evidence="1">Nucleus</location>
    </subcellularLocation>
</comment>
<proteinExistence type="inferred from homology"/>
<feature type="compositionally biased region" description="Low complexity" evidence="17">
    <location>
        <begin position="869"/>
        <end position="878"/>
    </location>
</feature>
<dbReference type="AlphaFoldDB" id="A0A7L1MA90"/>
<feature type="domain" description="C2H2-type" evidence="18">
    <location>
        <begin position="192"/>
        <end position="220"/>
    </location>
</feature>
<dbReference type="GO" id="GO:0008270">
    <property type="term" value="F:zinc ion binding"/>
    <property type="evidence" value="ECO:0007669"/>
    <property type="project" value="UniProtKB-KW"/>
</dbReference>
<feature type="compositionally biased region" description="Polar residues" evidence="17">
    <location>
        <begin position="849"/>
        <end position="867"/>
    </location>
</feature>
<evidence type="ECO:0000256" key="6">
    <source>
        <dbReference type="ARBA" id="ARBA00022771"/>
    </source>
</evidence>
<sequence>MREFLPRLYPGQINDKNSSLTTSPKQSDDKTNLSKGADDQNCCYQGTEAENNKLSLISCIKCRNVQKISVQDTEKHKKLEWTEDKNFICKKCSHIKPPAFDFVPEGANAADYERRERKTPSKSQKMFKVKNFLPGKYYCDKCRFSTKDPLQYKKHVGQHEDIKFLCSHCSYVSYTKGEFQRHLVKHTGTFPYQCEYCEYGAVRHDYIVKHTRRVHETPRKQLSNTLMNHKQKKQSQSTLCKKQKYNKIPFQNELSNLSSNMVCEIPSKATKTVCLSQNAECSINTSSVQDKTILEPSEMSVCENQSVEVEVYSPKTEPLQPGMPLTVIAPSELVVPSNCLAQIVELKIVNGAQQLVLKLIPMKEATYKPVNCVEEKLENQGIEQPAEVKKTSVCQNELLTMEVNVNKLSSVSNQPNLDSMYDKNSECFCPDSQLSGYSSVSIQREDTSKLCFHLVKDIDVHSGVIELCSPSLVMNSTEKKSDLKSSRGKVDGKGSLHSDLYCCEEGEDTYHPKYASISEGRRAKNVSVEAAQEGKSFSALHKEKDTLSVKRVDRECRSLPVSSTQAHLAGKGFDKKSITSSEEGRNFHVPKTPTFEDITFGLSKVKRTETISQKSSHLLKSLELQKMESKGSPFEGPVISSVFSLSSGAENVPEDVRWDDTARRRKSATLLCRKIAQLMSAAEPNMKSMPLRGQASSKKLLLPQQSSASCEGAVCATEVEQPAALSEAQGGRSVISSEEHNEDQLFTFGRTSKNRVTKNSHVATPVFIPKGTMLRVLNATSSQSSYGIENRSETSAAVHRNEMFLPRPVPVSVSETLSSNSPCLPNQSESSAESQTVSLRQRPKREASAKNNSKQTGVPFQKNSDVNKQSKSCSKSQQGPKNKAKQASVRELSKRKTRAQLETTSSSDMSYLLTARRLRLVPLKTNQLIKCPRRNQPVVVLNHPDVDSPEIINVMKTINKYKGQVLKVVLSERTSSCLGVKRYRKRLTLQNAETGNQAKKQSMLKMKLKKTHKNNYQVVETSPAETLQCLFKCWFCGRVYMDQEEWISHGQRHLTEATKGWDVLSLQAK</sequence>
<feature type="compositionally biased region" description="Polar residues" evidence="17">
    <location>
        <begin position="14"/>
        <end position="25"/>
    </location>
</feature>
<name>A0A7L1MA90_BOMGA</name>
<evidence type="ECO:0000256" key="1">
    <source>
        <dbReference type="ARBA" id="ARBA00004123"/>
    </source>
</evidence>
<evidence type="ECO:0000256" key="7">
    <source>
        <dbReference type="ARBA" id="ARBA00022833"/>
    </source>
</evidence>
<dbReference type="OrthoDB" id="8069632at2759"/>
<dbReference type="GO" id="GO:0003677">
    <property type="term" value="F:DNA binding"/>
    <property type="evidence" value="ECO:0007669"/>
    <property type="project" value="UniProtKB-KW"/>
</dbReference>
<dbReference type="SMART" id="SM00355">
    <property type="entry name" value="ZnF_C2H2"/>
    <property type="match status" value="4"/>
</dbReference>
<dbReference type="SUPFAM" id="SSF57667">
    <property type="entry name" value="beta-beta-alpha zinc fingers"/>
    <property type="match status" value="1"/>
</dbReference>
<dbReference type="FunFam" id="3.30.160.60:FF:004065">
    <property type="match status" value="1"/>
</dbReference>
<feature type="compositionally biased region" description="Polar residues" evidence="17">
    <location>
        <begin position="813"/>
        <end position="839"/>
    </location>
</feature>
<keyword evidence="12" id="KW-0804">Transcription</keyword>
<accession>A0A7L1MA90</accession>
<keyword evidence="6 16" id="KW-0863">Zinc-finger</keyword>
<evidence type="ECO:0000313" key="19">
    <source>
        <dbReference type="EMBL" id="NXN84302.1"/>
    </source>
</evidence>
<dbReference type="GO" id="GO:0005634">
    <property type="term" value="C:nucleus"/>
    <property type="evidence" value="ECO:0007669"/>
    <property type="project" value="UniProtKB-SubCell"/>
</dbReference>
<dbReference type="EMBL" id="VXBU01010677">
    <property type="protein sequence ID" value="NXN84302.1"/>
    <property type="molecule type" value="Genomic_DNA"/>
</dbReference>
<evidence type="ECO:0000256" key="15">
    <source>
        <dbReference type="ARBA" id="ARBA00069540"/>
    </source>
</evidence>
<keyword evidence="4" id="KW-0479">Metal-binding</keyword>
<comment type="similarity">
    <text evidence="2">Belongs to the krueppel C2H2-type zinc-finger protein family.</text>
</comment>
<evidence type="ECO:0000256" key="14">
    <source>
        <dbReference type="ARBA" id="ARBA00054986"/>
    </source>
</evidence>
<evidence type="ECO:0000256" key="9">
    <source>
        <dbReference type="ARBA" id="ARBA00022853"/>
    </source>
</evidence>
<feature type="domain" description="C2H2-type" evidence="18">
    <location>
        <begin position="164"/>
        <end position="191"/>
    </location>
</feature>
<evidence type="ECO:0000256" key="4">
    <source>
        <dbReference type="ARBA" id="ARBA00022723"/>
    </source>
</evidence>
<keyword evidence="5" id="KW-0677">Repeat</keyword>
<keyword evidence="20" id="KW-1185">Reference proteome</keyword>
<protein>
    <recommendedName>
        <fullName evidence="15">Zinc finger protein 518B</fullName>
    </recommendedName>
</protein>
<dbReference type="Gene3D" id="3.30.160.60">
    <property type="entry name" value="Classic Zinc Finger"/>
    <property type="match status" value="1"/>
</dbReference>
<dbReference type="InterPro" id="IPR013087">
    <property type="entry name" value="Znf_C2H2_type"/>
</dbReference>
<feature type="region of interest" description="Disordered" evidence="17">
    <location>
        <begin position="1"/>
        <end position="33"/>
    </location>
</feature>
<evidence type="ECO:0000256" key="3">
    <source>
        <dbReference type="ARBA" id="ARBA00022499"/>
    </source>
</evidence>
<feature type="non-terminal residue" evidence="19">
    <location>
        <position position="1069"/>
    </location>
</feature>
<feature type="non-terminal residue" evidence="19">
    <location>
        <position position="1"/>
    </location>
</feature>
<keyword evidence="8" id="KW-0832">Ubl conjugation</keyword>
<evidence type="ECO:0000256" key="13">
    <source>
        <dbReference type="ARBA" id="ARBA00023242"/>
    </source>
</evidence>
<reference evidence="19 20" key="1">
    <citation type="submission" date="2019-09" db="EMBL/GenBank/DDBJ databases">
        <title>Bird 10,000 Genomes (B10K) Project - Family phase.</title>
        <authorList>
            <person name="Zhang G."/>
        </authorList>
    </citation>
    <scope>NUCLEOTIDE SEQUENCE [LARGE SCALE GENOMIC DNA]</scope>
    <source>
        <strain evidence="19">B10K-DU-002-23</strain>
        <tissue evidence="19">Muscle</tissue>
    </source>
</reference>
<evidence type="ECO:0000256" key="2">
    <source>
        <dbReference type="ARBA" id="ARBA00006991"/>
    </source>
</evidence>
<gene>
    <name evidence="19" type="primary">Znf518b</name>
    <name evidence="19" type="ORF">BOMGAR_R14913</name>
</gene>
<evidence type="ECO:0000256" key="10">
    <source>
        <dbReference type="ARBA" id="ARBA00023015"/>
    </source>
</evidence>
<keyword evidence="11" id="KW-0238">DNA-binding</keyword>
<comment type="function">
    <text evidence="14">Through its association with the EHMT1-EHMT2/G9A and PRC2/EED-EZH2 histone methyltransferase complexes may function in gene silencing, regulating repressive post-translational methylation of histone tails at promoters of target genes.</text>
</comment>
<evidence type="ECO:0000256" key="12">
    <source>
        <dbReference type="ARBA" id="ARBA00023163"/>
    </source>
</evidence>
<keyword evidence="10" id="KW-0805">Transcription regulation</keyword>
<organism evidence="19 20">
    <name type="scientific">Bombycilla garrulus</name>
    <name type="common">Bohemian waxwing</name>
    <name type="synonym">Lanius garrulus</name>
    <dbReference type="NCBI Taxonomy" id="125297"/>
    <lineage>
        <taxon>Eukaryota</taxon>
        <taxon>Metazoa</taxon>
        <taxon>Chordata</taxon>
        <taxon>Craniata</taxon>
        <taxon>Vertebrata</taxon>
        <taxon>Euteleostomi</taxon>
        <taxon>Archelosauria</taxon>
        <taxon>Archosauria</taxon>
        <taxon>Dinosauria</taxon>
        <taxon>Saurischia</taxon>
        <taxon>Theropoda</taxon>
        <taxon>Coelurosauria</taxon>
        <taxon>Aves</taxon>
        <taxon>Neognathae</taxon>
        <taxon>Neoaves</taxon>
        <taxon>Telluraves</taxon>
        <taxon>Australaves</taxon>
        <taxon>Passeriformes</taxon>
        <taxon>Bombycillidae</taxon>
        <taxon>Bombycilla</taxon>
    </lineage>
</organism>
<feature type="region of interest" description="Disordered" evidence="17">
    <location>
        <begin position="812"/>
        <end position="905"/>
    </location>
</feature>
<dbReference type="Proteomes" id="UP000532545">
    <property type="component" value="Unassembled WGS sequence"/>
</dbReference>
<evidence type="ECO:0000313" key="20">
    <source>
        <dbReference type="Proteomes" id="UP000532545"/>
    </source>
</evidence>
<evidence type="ECO:0000259" key="18">
    <source>
        <dbReference type="PROSITE" id="PS50157"/>
    </source>
</evidence>
<comment type="caution">
    <text evidence="19">The sequence shown here is derived from an EMBL/GenBank/DDBJ whole genome shotgun (WGS) entry which is preliminary data.</text>
</comment>
<evidence type="ECO:0000256" key="17">
    <source>
        <dbReference type="SAM" id="MobiDB-lite"/>
    </source>
</evidence>
<evidence type="ECO:0000256" key="16">
    <source>
        <dbReference type="PROSITE-ProRule" id="PRU00042"/>
    </source>
</evidence>
<keyword evidence="9" id="KW-0156">Chromatin regulator</keyword>
<keyword evidence="3" id="KW-1017">Isopeptide bond</keyword>
<dbReference type="PROSITE" id="PS50157">
    <property type="entry name" value="ZINC_FINGER_C2H2_2"/>
    <property type="match status" value="2"/>
</dbReference>
<dbReference type="GO" id="GO:0006325">
    <property type="term" value="P:chromatin organization"/>
    <property type="evidence" value="ECO:0007669"/>
    <property type="project" value="UniProtKB-KW"/>
</dbReference>